<gene>
    <name evidence="1" type="ORF">WCH_CN15900</name>
</gene>
<evidence type="ECO:0000313" key="1">
    <source>
        <dbReference type="EMBL" id="CCB91796.1"/>
    </source>
</evidence>
<protein>
    <submittedName>
        <fullName evidence="1">Uncharacterized protein</fullName>
    </submittedName>
</protein>
<sequence>MFLVVIRACLQNLKIIFYNMRTFQKNHLWVKTVFFFVKRHFLVMPESTA</sequence>
<reference evidence="1" key="1">
    <citation type="submission" date="2011-05" db="EMBL/GenBank/DDBJ databases">
        <title>Unity in variety -- the pan-genome of the Chlamydiae.</title>
        <authorList>
            <person name="Collingro A."/>
            <person name="Tischler P."/>
            <person name="Weinmaier T."/>
            <person name="Penz T."/>
            <person name="Heinz E."/>
            <person name="Brunham R.C."/>
            <person name="Read T.D."/>
            <person name="Bavoil P.M."/>
            <person name="Sachse K."/>
            <person name="Kahane S."/>
            <person name="Friedman M.G."/>
            <person name="Rattei T."/>
            <person name="Myers G.S.A."/>
            <person name="Horn M."/>
        </authorList>
    </citation>
    <scope>NUCLEOTIDE SEQUENCE</scope>
    <source>
        <strain evidence="1">2032/99</strain>
    </source>
</reference>
<accession>F8LE81</accession>
<dbReference type="EMBL" id="FR872656">
    <property type="protein sequence ID" value="CCB91796.1"/>
    <property type="molecule type" value="Genomic_DNA"/>
</dbReference>
<dbReference type="AlphaFoldDB" id="F8LE81"/>
<name>F8LE81_9BACT</name>
<proteinExistence type="predicted"/>
<organism evidence="1">
    <name type="scientific">Waddlia chondrophila 2032/99</name>
    <dbReference type="NCBI Taxonomy" id="765953"/>
    <lineage>
        <taxon>Bacteria</taxon>
        <taxon>Pseudomonadati</taxon>
        <taxon>Chlamydiota</taxon>
        <taxon>Chlamydiia</taxon>
        <taxon>Parachlamydiales</taxon>
        <taxon>Waddliaceae</taxon>
        <taxon>Waddlia</taxon>
    </lineage>
</organism>